<dbReference type="VEuPathDB" id="FungiDB:CC1G_07414"/>
<evidence type="ECO:0000256" key="2">
    <source>
        <dbReference type="SAM" id="MobiDB-lite"/>
    </source>
</evidence>
<dbReference type="InterPro" id="IPR036361">
    <property type="entry name" value="SAP_dom_sf"/>
</dbReference>
<feature type="compositionally biased region" description="Low complexity" evidence="2">
    <location>
        <begin position="92"/>
        <end position="104"/>
    </location>
</feature>
<comment type="caution">
    <text evidence="3">The sequence shown here is derived from an EMBL/GenBank/DDBJ whole genome shotgun (WGS) entry which is preliminary data.</text>
</comment>
<dbReference type="PANTHER" id="PTHR46551:SF1">
    <property type="entry name" value="SAP DOMAIN-CONTAINING RIBONUCLEOPROTEIN"/>
    <property type="match status" value="1"/>
</dbReference>
<dbReference type="FunCoup" id="A8N6P3">
    <property type="interactions" value="661"/>
</dbReference>
<evidence type="ECO:0000313" key="3">
    <source>
        <dbReference type="EMBL" id="EAU91379.1"/>
    </source>
</evidence>
<dbReference type="OMA" id="HEERYIE"/>
<dbReference type="GO" id="GO:0016973">
    <property type="term" value="P:poly(A)+ mRNA export from nucleus"/>
    <property type="evidence" value="ECO:0007669"/>
    <property type="project" value="TreeGrafter"/>
</dbReference>
<feature type="compositionally biased region" description="Basic and acidic residues" evidence="2">
    <location>
        <begin position="48"/>
        <end position="61"/>
    </location>
</feature>
<name>A8N6P3_COPC7</name>
<sequence>MDAKLKALKVADLKAILTKAGNPAPAKATKADLVSRILASDNAQEAYRQLHEPQLEQHDTVDASNDAPVEEEEEEEQPPPAEEAEQVEEAQPEAAETCATEATAVDPELEARKRRAERFGIPLVEPKAPRTDKGRKGDKPKITEDPAKLQARAERFGIKRPAPEETVDPEEAERRRKRAERFGIPLKE</sequence>
<dbReference type="AlphaFoldDB" id="A8N6P3"/>
<dbReference type="InParanoid" id="A8N6P3"/>
<organism evidence="3 4">
    <name type="scientific">Coprinopsis cinerea (strain Okayama-7 / 130 / ATCC MYA-4618 / FGSC 9003)</name>
    <name type="common">Inky cap fungus</name>
    <name type="synonym">Hormographiella aspergillata</name>
    <dbReference type="NCBI Taxonomy" id="240176"/>
    <lineage>
        <taxon>Eukaryota</taxon>
        <taxon>Fungi</taxon>
        <taxon>Dikarya</taxon>
        <taxon>Basidiomycota</taxon>
        <taxon>Agaricomycotina</taxon>
        <taxon>Agaricomycetes</taxon>
        <taxon>Agaricomycetidae</taxon>
        <taxon>Agaricales</taxon>
        <taxon>Agaricineae</taxon>
        <taxon>Psathyrellaceae</taxon>
        <taxon>Coprinopsis</taxon>
    </lineage>
</organism>
<dbReference type="Gene3D" id="1.10.720.30">
    <property type="entry name" value="SAP domain"/>
    <property type="match status" value="1"/>
</dbReference>
<dbReference type="OrthoDB" id="445357at2759"/>
<proteinExistence type="predicted"/>
<dbReference type="STRING" id="240176.A8N6P3"/>
<evidence type="ECO:0000313" key="4">
    <source>
        <dbReference type="Proteomes" id="UP000001861"/>
    </source>
</evidence>
<protein>
    <recommendedName>
        <fullName evidence="5">THO1-MOS11 C-terminal domain-containing protein</fullName>
    </recommendedName>
</protein>
<dbReference type="eggNOG" id="ENOG502RCCJ">
    <property type="taxonomic scope" value="Eukaryota"/>
</dbReference>
<keyword evidence="1" id="KW-0597">Phosphoprotein</keyword>
<dbReference type="GeneID" id="6006941"/>
<evidence type="ECO:0008006" key="5">
    <source>
        <dbReference type="Google" id="ProtNLM"/>
    </source>
</evidence>
<dbReference type="GO" id="GO:0005634">
    <property type="term" value="C:nucleus"/>
    <property type="evidence" value="ECO:0007669"/>
    <property type="project" value="TreeGrafter"/>
</dbReference>
<feature type="compositionally biased region" description="Acidic residues" evidence="2">
    <location>
        <begin position="68"/>
        <end position="91"/>
    </location>
</feature>
<keyword evidence="4" id="KW-1185">Reference proteome</keyword>
<dbReference type="InterPro" id="IPR052240">
    <property type="entry name" value="SAP_domain_ribonucleoprotein"/>
</dbReference>
<dbReference type="Proteomes" id="UP000001861">
    <property type="component" value="Unassembled WGS sequence"/>
</dbReference>
<dbReference type="EMBL" id="AACS02000003">
    <property type="protein sequence ID" value="EAU91379.1"/>
    <property type="molecule type" value="Genomic_DNA"/>
</dbReference>
<evidence type="ECO:0000256" key="1">
    <source>
        <dbReference type="ARBA" id="ARBA00022553"/>
    </source>
</evidence>
<reference evidence="3 4" key="1">
    <citation type="journal article" date="2010" name="Proc. Natl. Acad. Sci. U.S.A.">
        <title>Insights into evolution of multicellular fungi from the assembled chromosomes of the mushroom Coprinopsis cinerea (Coprinus cinereus).</title>
        <authorList>
            <person name="Stajich J.E."/>
            <person name="Wilke S.K."/>
            <person name="Ahren D."/>
            <person name="Au C.H."/>
            <person name="Birren B.W."/>
            <person name="Borodovsky M."/>
            <person name="Burns C."/>
            <person name="Canback B."/>
            <person name="Casselton L.A."/>
            <person name="Cheng C.K."/>
            <person name="Deng J."/>
            <person name="Dietrich F.S."/>
            <person name="Fargo D.C."/>
            <person name="Farman M.L."/>
            <person name="Gathman A.C."/>
            <person name="Goldberg J."/>
            <person name="Guigo R."/>
            <person name="Hoegger P.J."/>
            <person name="Hooker J.B."/>
            <person name="Huggins A."/>
            <person name="James T.Y."/>
            <person name="Kamada T."/>
            <person name="Kilaru S."/>
            <person name="Kodira C."/>
            <person name="Kues U."/>
            <person name="Kupfer D."/>
            <person name="Kwan H.S."/>
            <person name="Lomsadze A."/>
            <person name="Li W."/>
            <person name="Lilly W.W."/>
            <person name="Ma L.J."/>
            <person name="Mackey A.J."/>
            <person name="Manning G."/>
            <person name="Martin F."/>
            <person name="Muraguchi H."/>
            <person name="Natvig D.O."/>
            <person name="Palmerini H."/>
            <person name="Ramesh M.A."/>
            <person name="Rehmeyer C.J."/>
            <person name="Roe B.A."/>
            <person name="Shenoy N."/>
            <person name="Stanke M."/>
            <person name="Ter-Hovhannisyan V."/>
            <person name="Tunlid A."/>
            <person name="Velagapudi R."/>
            <person name="Vision T.J."/>
            <person name="Zeng Q."/>
            <person name="Zolan M.E."/>
            <person name="Pukkila P.J."/>
        </authorList>
    </citation>
    <scope>NUCLEOTIDE SEQUENCE [LARGE SCALE GENOMIC DNA]</scope>
    <source>
        <strain evidence="4">Okayama-7 / 130 / ATCC MYA-4618 / FGSC 9003</strain>
    </source>
</reference>
<accession>A8N6P3</accession>
<gene>
    <name evidence="3" type="ORF">CC1G_07414</name>
</gene>
<feature type="region of interest" description="Disordered" evidence="2">
    <location>
        <begin position="44"/>
        <end position="188"/>
    </location>
</feature>
<dbReference type="PANTHER" id="PTHR46551">
    <property type="entry name" value="SAP DOMAIN-CONTAINING RIBONUCLEOPROTEIN"/>
    <property type="match status" value="1"/>
</dbReference>
<feature type="compositionally biased region" description="Basic and acidic residues" evidence="2">
    <location>
        <begin position="127"/>
        <end position="163"/>
    </location>
</feature>
<dbReference type="KEGG" id="cci:CC1G_07414"/>
<dbReference type="RefSeq" id="XP_001830499.1">
    <property type="nucleotide sequence ID" value="XM_001830447.1"/>
</dbReference>